<gene>
    <name evidence="4" type="ORF">g.1042</name>
</gene>
<name>A0A1D1ZMQ3_AUXPR</name>
<evidence type="ECO:0000313" key="4">
    <source>
        <dbReference type="EMBL" id="JAT68139.1"/>
    </source>
</evidence>
<evidence type="ECO:0000259" key="3">
    <source>
        <dbReference type="Pfam" id="PF21329"/>
    </source>
</evidence>
<dbReference type="Pfam" id="PF21329">
    <property type="entry name" value="CYP38_PsbQ-like"/>
    <property type="match status" value="1"/>
</dbReference>
<evidence type="ECO:0000256" key="1">
    <source>
        <dbReference type="ARBA" id="ARBA00023078"/>
    </source>
</evidence>
<sequence length="434" mass="44586">MALHLAGAAQAAQPAPAPRSSFSNPPDMRCTPRRYICFMHRSTRSTPRSGAAPRATTAQAGIDSHTPPRMAPFPLLRAAAAAGLAALALHGAGPAEAVLVSPIARVPRSAEAALRRSVPAFNPDARAIREGLESVAFKLRIPQRKPWASMAEDVAAGAGLAADEGRALAGTPGPARPQARRALGEVRAGLATLAAAVDAHDIDRSSQRVAAALAAVGRLELLQAPGLAFRVPGQYEGLPRLTGRAVVRLEVQRRGGGADAPNPDPDVLELTLDGFSAPLSAGALAAAVADGALDGQPLAASPVAVVVGAQTPDDPGVPLEILPAGDFEPVYRTPLDVAAGELPVLPLSVYGAIAMTQLPAESEQTPGMVSSRQFFIYKFDRSSAGLAGLSFDEGQFGVLGYVTKGLGVLDSLGEGDKVVSARIVSGSDLLQRPQ</sequence>
<feature type="region of interest" description="Disordered" evidence="2">
    <location>
        <begin position="1"/>
        <end position="28"/>
    </location>
</feature>
<dbReference type="InterPro" id="IPR023222">
    <property type="entry name" value="PsbQ-like_dom_sf"/>
</dbReference>
<dbReference type="InterPro" id="IPR044259">
    <property type="entry name" value="CYP37-like"/>
</dbReference>
<dbReference type="AlphaFoldDB" id="A0A1D1ZMQ3"/>
<reference evidence="4" key="1">
    <citation type="submission" date="2015-08" db="EMBL/GenBank/DDBJ databases">
        <authorList>
            <person name="Babu N.S."/>
            <person name="Beckwith C.J."/>
            <person name="Beseler K.G."/>
            <person name="Brison A."/>
            <person name="Carone J.V."/>
            <person name="Caskin T.P."/>
            <person name="Diamond M."/>
            <person name="Durham M.E."/>
            <person name="Foxe J.M."/>
            <person name="Go M."/>
            <person name="Henderson B.A."/>
            <person name="Jones I.B."/>
            <person name="McGettigan J.A."/>
            <person name="Micheletti S.J."/>
            <person name="Nasrallah M.E."/>
            <person name="Ortiz D."/>
            <person name="Piller C.R."/>
            <person name="Privatt S.R."/>
            <person name="Schneider S.L."/>
            <person name="Sharp S."/>
            <person name="Smith T.C."/>
            <person name="Stanton J.D."/>
            <person name="Ullery H.E."/>
            <person name="Wilson R.J."/>
            <person name="Serrano M.G."/>
            <person name="Buck G."/>
            <person name="Lee V."/>
            <person name="Wang Y."/>
            <person name="Carvalho R."/>
            <person name="Voegtly L."/>
            <person name="Shi R."/>
            <person name="Duckworth R."/>
            <person name="Johnson A."/>
            <person name="Loviza R."/>
            <person name="Walstead R."/>
            <person name="Shah Z."/>
            <person name="Kiflezghi M."/>
            <person name="Wade K."/>
            <person name="Ball S.L."/>
            <person name="Bradley K.W."/>
            <person name="Asai D.J."/>
            <person name="Bowman C.A."/>
            <person name="Russell D.A."/>
            <person name="Pope W.H."/>
            <person name="Jacobs-Sera D."/>
            <person name="Hendrix R.W."/>
            <person name="Hatfull G.F."/>
        </authorList>
    </citation>
    <scope>NUCLEOTIDE SEQUENCE</scope>
</reference>
<feature type="domain" description="Peptidyl-prolyl cis-trans isomerase CYP38-like PsbQ-like" evidence="3">
    <location>
        <begin position="110"/>
        <end position="220"/>
    </location>
</feature>
<proteinExistence type="predicted"/>
<dbReference type="SUPFAM" id="SSF101112">
    <property type="entry name" value="Oxygen-evolving enhancer protein 3"/>
    <property type="match status" value="1"/>
</dbReference>
<organism evidence="4">
    <name type="scientific">Auxenochlorella protothecoides</name>
    <name type="common">Green microalga</name>
    <name type="synonym">Chlorella protothecoides</name>
    <dbReference type="NCBI Taxonomy" id="3075"/>
    <lineage>
        <taxon>Eukaryota</taxon>
        <taxon>Viridiplantae</taxon>
        <taxon>Chlorophyta</taxon>
        <taxon>core chlorophytes</taxon>
        <taxon>Trebouxiophyceae</taxon>
        <taxon>Chlorellales</taxon>
        <taxon>Chlorellaceae</taxon>
        <taxon>Auxenochlorella</taxon>
    </lineage>
</organism>
<dbReference type="InterPro" id="IPR048563">
    <property type="entry name" value="CYP38_PsbQ-like"/>
</dbReference>
<dbReference type="PANTHER" id="PTHR47318">
    <property type="entry name" value="PEPTIDYL-PROLYL CIS-TRANS ISOMERASE CYP37, CHLOROPLASTIC"/>
    <property type="match status" value="1"/>
</dbReference>
<dbReference type="EMBL" id="GDKF01010483">
    <property type="protein sequence ID" value="JAT68139.1"/>
    <property type="molecule type" value="Transcribed_RNA"/>
</dbReference>
<accession>A0A1D1ZMQ3</accession>
<keyword evidence="1" id="KW-0793">Thylakoid</keyword>
<dbReference type="PANTHER" id="PTHR47318:SF1">
    <property type="entry name" value="PEPTIDYL-PROLYL CIS-TRANS ISOMERASE CYP37, CHLOROPLASTIC"/>
    <property type="match status" value="1"/>
</dbReference>
<feature type="compositionally biased region" description="Low complexity" evidence="2">
    <location>
        <begin position="1"/>
        <end position="14"/>
    </location>
</feature>
<dbReference type="InterPro" id="IPR029000">
    <property type="entry name" value="Cyclophilin-like_dom_sf"/>
</dbReference>
<protein>
    <recommendedName>
        <fullName evidence="3">Peptidyl-prolyl cis-trans isomerase CYP38-like PsbQ-like domain-containing protein</fullName>
    </recommendedName>
</protein>
<evidence type="ECO:0000256" key="2">
    <source>
        <dbReference type="SAM" id="MobiDB-lite"/>
    </source>
</evidence>
<feature type="region of interest" description="Disordered" evidence="2">
    <location>
        <begin position="43"/>
        <end position="67"/>
    </location>
</feature>
<dbReference type="SUPFAM" id="SSF50891">
    <property type="entry name" value="Cyclophilin-like"/>
    <property type="match status" value="1"/>
</dbReference>
<dbReference type="Gene3D" id="1.20.120.290">
    <property type="entry name" value="Oxygen-evolving enhancer protein 3 (PsbQ), four-helix up-down bundle"/>
    <property type="match status" value="1"/>
</dbReference>